<dbReference type="CDD" id="cd00712">
    <property type="entry name" value="AsnB"/>
    <property type="match status" value="1"/>
</dbReference>
<dbReference type="Proteomes" id="UP000475862">
    <property type="component" value="Unassembled WGS sequence"/>
</dbReference>
<keyword evidence="18" id="KW-1185">Reference proteome</keyword>
<feature type="binding site" evidence="14">
    <location>
        <position position="263"/>
    </location>
    <ligand>
        <name>ATP</name>
        <dbReference type="ChEBI" id="CHEBI:30616"/>
    </ligand>
</feature>
<accession>A0A6G0T8Z7</accession>
<dbReference type="EMBL" id="VYZN01000049">
    <property type="protein sequence ID" value="KAE9528123.1"/>
    <property type="molecule type" value="Genomic_DNA"/>
</dbReference>
<dbReference type="InterPro" id="IPR050795">
    <property type="entry name" value="Asn_Synthetase"/>
</dbReference>
<dbReference type="PANTHER" id="PTHR11772:SF23">
    <property type="entry name" value="ASPARAGINE SYNTHETASE [GLUTAMINE-HYDROLYZING]"/>
    <property type="match status" value="1"/>
</dbReference>
<dbReference type="InterPro" id="IPR029055">
    <property type="entry name" value="Ntn_hydrolases_N"/>
</dbReference>
<name>A0A6G0T8Z7_APHGL</name>
<feature type="binding site" evidence="14">
    <location>
        <begin position="409"/>
        <end position="410"/>
    </location>
    <ligand>
        <name>ATP</name>
        <dbReference type="ChEBI" id="CHEBI:30616"/>
    </ligand>
</feature>
<evidence type="ECO:0000313" key="17">
    <source>
        <dbReference type="EMBL" id="KAE9528123.1"/>
    </source>
</evidence>
<dbReference type="InterPro" id="IPR001962">
    <property type="entry name" value="Asn_synthase"/>
</dbReference>
<evidence type="ECO:0000256" key="10">
    <source>
        <dbReference type="ARBA" id="ARBA00030234"/>
    </source>
</evidence>
<evidence type="ECO:0000256" key="7">
    <source>
        <dbReference type="ARBA" id="ARBA00022840"/>
    </source>
</evidence>
<evidence type="ECO:0000256" key="1">
    <source>
        <dbReference type="ARBA" id="ARBA00005187"/>
    </source>
</evidence>
<evidence type="ECO:0000256" key="5">
    <source>
        <dbReference type="ARBA" id="ARBA00022605"/>
    </source>
</evidence>
<dbReference type="InterPro" id="IPR017932">
    <property type="entry name" value="GATase_2_dom"/>
</dbReference>
<dbReference type="OrthoDB" id="409189at2759"/>
<evidence type="ECO:0000256" key="4">
    <source>
        <dbReference type="ARBA" id="ARBA00022598"/>
    </source>
</evidence>
<keyword evidence="6 12" id="KW-0547">Nucleotide-binding</keyword>
<comment type="caution">
    <text evidence="17">The sequence shown here is derived from an EMBL/GenBank/DDBJ whole genome shotgun (WGS) entry which is preliminary data.</text>
</comment>
<dbReference type="InterPro" id="IPR006426">
    <property type="entry name" value="Asn_synth_AEB"/>
</dbReference>
<dbReference type="GO" id="GO:0005524">
    <property type="term" value="F:ATP binding"/>
    <property type="evidence" value="ECO:0007669"/>
    <property type="project" value="UniProtKB-KW"/>
</dbReference>
<comment type="pathway">
    <text evidence="1">Amino-acid biosynthesis; L-asparagine biosynthesis; L-asparagine from L-aspartate (L-Gln route): step 1/1.</text>
</comment>
<evidence type="ECO:0000256" key="13">
    <source>
        <dbReference type="PIRSR" id="PIRSR001589-1"/>
    </source>
</evidence>
<evidence type="ECO:0000256" key="2">
    <source>
        <dbReference type="ARBA" id="ARBA00012737"/>
    </source>
</evidence>
<dbReference type="GO" id="GO:0004066">
    <property type="term" value="F:asparagine synthase (glutamine-hydrolyzing) activity"/>
    <property type="evidence" value="ECO:0007669"/>
    <property type="project" value="UniProtKB-EC"/>
</dbReference>
<dbReference type="PROSITE" id="PS51278">
    <property type="entry name" value="GATASE_TYPE_2"/>
    <property type="match status" value="1"/>
</dbReference>
<dbReference type="GO" id="GO:0005829">
    <property type="term" value="C:cytosol"/>
    <property type="evidence" value="ECO:0007669"/>
    <property type="project" value="TreeGrafter"/>
</dbReference>
<dbReference type="PIRSF" id="PIRSF001589">
    <property type="entry name" value="Asn_synthetase_glu-h"/>
    <property type="match status" value="1"/>
</dbReference>
<feature type="site" description="Important for beta-aspartyl-AMP intermediate formation" evidence="15">
    <location>
        <position position="411"/>
    </location>
</feature>
<evidence type="ECO:0000256" key="11">
    <source>
        <dbReference type="ARBA" id="ARBA00048741"/>
    </source>
</evidence>
<reference evidence="17 18" key="1">
    <citation type="submission" date="2019-08" db="EMBL/GenBank/DDBJ databases">
        <title>The genome of the soybean aphid Biotype 1, its phylome, world population structure and adaptation to the North American continent.</title>
        <authorList>
            <person name="Giordano R."/>
            <person name="Donthu R.K."/>
            <person name="Hernandez A.G."/>
            <person name="Wright C.L."/>
            <person name="Zimin A.V."/>
        </authorList>
    </citation>
    <scope>NUCLEOTIDE SEQUENCE [LARGE SCALE GENOMIC DNA]</scope>
    <source>
        <tissue evidence="17">Whole aphids</tissue>
    </source>
</reference>
<dbReference type="CDD" id="cd01991">
    <property type="entry name" value="Asn_synthase_B_C"/>
    <property type="match status" value="1"/>
</dbReference>
<sequence>MCGIWALFGVDVHSISKYDKTFSKIQHRGPDAWRLEYDLKVKNICLGFHRLAIIDSLYGMQPMKLHKFPFVSMICNGEIFNWKQLGEKHGFNYETQCDVESVLQLYGSFGIEETLKQLDAEYAFCLVDSLKKKVFIARDPYGVRPLFYLSSSNGILGVSSEAKGLTCLIDELGLTEWEMKPFPPGHIAEYSILSDGKLELISLNRFFKIEEPILPPVPLEKGTLNNFIFIFRLAKENVHANIRNLLTQAVEKRMMSNRRIGCLLSGGLDSSLIAAILVKLSKEKGLPYPIQTFSVGMADSPDILAARQVAKHIGSEHHEVLFTAEDVLSVLDKVIYTLETADITTIRASCGNNKKDHHLLYPYSLHRPIVNLIKYGIHDIVICLKLIFTGMYLVSRYISQNTDTVVLCSGEGADEVAQGYIYFRDAPTPDHAHNESLRLLGDIFMYDGLRADRTTAAHGLELRVPFLDLRFTQYFLSLPKEMRQPQNKIEKHLLRSAFDGTGLLPNEVLWRHKEAFSDGVTTVKKSLFNIIQEWIDPKYTEEDLKLATVKYQHCPPNSKESLYYRDMFEKHYEGLSSKFMPYFWMPMWTQVKDPSARFIQHYAAK</sequence>
<keyword evidence="7 12" id="KW-0067">ATP-binding</keyword>
<protein>
    <recommendedName>
        <fullName evidence="3">Asparagine synthetase [glutamine-hydrolyzing]</fullName>
        <ecNumber evidence="2">6.3.5.4</ecNumber>
    </recommendedName>
    <alternativeName>
        <fullName evidence="10">Glutamine-dependent asparagine synthetase</fullName>
    </alternativeName>
</protein>
<dbReference type="SUPFAM" id="SSF52402">
    <property type="entry name" value="Adenine nucleotide alpha hydrolases-like"/>
    <property type="match status" value="1"/>
</dbReference>
<feature type="binding site" evidence="14">
    <location>
        <position position="98"/>
    </location>
    <ligand>
        <name>L-glutamine</name>
        <dbReference type="ChEBI" id="CHEBI:58359"/>
    </ligand>
</feature>
<evidence type="ECO:0000256" key="14">
    <source>
        <dbReference type="PIRSR" id="PIRSR001589-2"/>
    </source>
</evidence>
<keyword evidence="8 13" id="KW-0061">Asparagine biosynthesis</keyword>
<dbReference type="Pfam" id="PF00733">
    <property type="entry name" value="Asn_synthase"/>
    <property type="match status" value="2"/>
</dbReference>
<gene>
    <name evidence="17" type="ORF">AGLY_012545</name>
</gene>
<evidence type="ECO:0000256" key="12">
    <source>
        <dbReference type="PIRNR" id="PIRNR001589"/>
    </source>
</evidence>
<evidence type="ECO:0000256" key="6">
    <source>
        <dbReference type="ARBA" id="ARBA00022741"/>
    </source>
</evidence>
<dbReference type="EC" id="6.3.5.4" evidence="2"/>
<keyword evidence="9 13" id="KW-0315">Glutamine amidotransferase</keyword>
<dbReference type="PANTHER" id="PTHR11772">
    <property type="entry name" value="ASPARAGINE SYNTHETASE"/>
    <property type="match status" value="1"/>
</dbReference>
<dbReference type="GO" id="GO:0070981">
    <property type="term" value="P:L-asparagine biosynthetic process"/>
    <property type="evidence" value="ECO:0007669"/>
    <property type="project" value="UniProtKB-UniPathway"/>
</dbReference>
<dbReference type="SUPFAM" id="SSF56235">
    <property type="entry name" value="N-terminal nucleophile aminohydrolases (Ntn hydrolases)"/>
    <property type="match status" value="1"/>
</dbReference>
<feature type="domain" description="Glutamine amidotransferase type-2" evidence="16">
    <location>
        <begin position="2"/>
        <end position="193"/>
    </location>
</feature>
<dbReference type="InterPro" id="IPR014729">
    <property type="entry name" value="Rossmann-like_a/b/a_fold"/>
</dbReference>
<evidence type="ECO:0000256" key="15">
    <source>
        <dbReference type="PIRSR" id="PIRSR001589-3"/>
    </source>
</evidence>
<evidence type="ECO:0000313" key="18">
    <source>
        <dbReference type="Proteomes" id="UP000475862"/>
    </source>
</evidence>
<feature type="binding site" evidence="14">
    <location>
        <position position="295"/>
    </location>
    <ligand>
        <name>ATP</name>
        <dbReference type="ChEBI" id="CHEBI:30616"/>
    </ligand>
</feature>
<evidence type="ECO:0000259" key="16">
    <source>
        <dbReference type="PROSITE" id="PS51278"/>
    </source>
</evidence>
<evidence type="ECO:0000256" key="3">
    <source>
        <dbReference type="ARBA" id="ARBA00021389"/>
    </source>
</evidence>
<dbReference type="Gene3D" id="3.40.50.620">
    <property type="entry name" value="HUPs"/>
    <property type="match status" value="1"/>
</dbReference>
<feature type="active site" description="For GATase activity" evidence="13">
    <location>
        <position position="2"/>
    </location>
</feature>
<organism evidence="17 18">
    <name type="scientific">Aphis glycines</name>
    <name type="common">Soybean aphid</name>
    <dbReference type="NCBI Taxonomy" id="307491"/>
    <lineage>
        <taxon>Eukaryota</taxon>
        <taxon>Metazoa</taxon>
        <taxon>Ecdysozoa</taxon>
        <taxon>Arthropoda</taxon>
        <taxon>Hexapoda</taxon>
        <taxon>Insecta</taxon>
        <taxon>Pterygota</taxon>
        <taxon>Neoptera</taxon>
        <taxon>Paraneoptera</taxon>
        <taxon>Hemiptera</taxon>
        <taxon>Sternorrhyncha</taxon>
        <taxon>Aphidomorpha</taxon>
        <taxon>Aphidoidea</taxon>
        <taxon>Aphididae</taxon>
        <taxon>Aphidini</taxon>
        <taxon>Aphis</taxon>
        <taxon>Aphis</taxon>
    </lineage>
</organism>
<dbReference type="UniPathway" id="UPA00134">
    <property type="reaction ID" value="UER00195"/>
</dbReference>
<keyword evidence="5 13" id="KW-0028">Amino-acid biosynthesis</keyword>
<comment type="catalytic activity">
    <reaction evidence="11">
        <text>L-aspartate + L-glutamine + ATP + H2O = L-asparagine + L-glutamate + AMP + diphosphate + H(+)</text>
        <dbReference type="Rhea" id="RHEA:12228"/>
        <dbReference type="ChEBI" id="CHEBI:15377"/>
        <dbReference type="ChEBI" id="CHEBI:15378"/>
        <dbReference type="ChEBI" id="CHEBI:29985"/>
        <dbReference type="ChEBI" id="CHEBI:29991"/>
        <dbReference type="ChEBI" id="CHEBI:30616"/>
        <dbReference type="ChEBI" id="CHEBI:33019"/>
        <dbReference type="ChEBI" id="CHEBI:58048"/>
        <dbReference type="ChEBI" id="CHEBI:58359"/>
        <dbReference type="ChEBI" id="CHEBI:456215"/>
        <dbReference type="EC" id="6.3.5.4"/>
    </reaction>
</comment>
<dbReference type="InterPro" id="IPR033738">
    <property type="entry name" value="AsnB_N"/>
</dbReference>
<dbReference type="AlphaFoldDB" id="A0A6G0T8Z7"/>
<dbReference type="Gene3D" id="3.60.20.10">
    <property type="entry name" value="Glutamine Phosphoribosylpyrophosphate, subunit 1, domain 1"/>
    <property type="match status" value="1"/>
</dbReference>
<evidence type="ECO:0000256" key="8">
    <source>
        <dbReference type="ARBA" id="ARBA00022888"/>
    </source>
</evidence>
<dbReference type="Pfam" id="PF13537">
    <property type="entry name" value="GATase_7"/>
    <property type="match status" value="1"/>
</dbReference>
<proteinExistence type="predicted"/>
<keyword evidence="4" id="KW-0436">Ligase</keyword>
<evidence type="ECO:0000256" key="9">
    <source>
        <dbReference type="ARBA" id="ARBA00022962"/>
    </source>
</evidence>